<dbReference type="CDD" id="cd00085">
    <property type="entry name" value="HNHc"/>
    <property type="match status" value="1"/>
</dbReference>
<evidence type="ECO:0000313" key="5">
    <source>
        <dbReference type="Proteomes" id="UP000591626"/>
    </source>
</evidence>
<dbReference type="Proteomes" id="UP000591626">
    <property type="component" value="Unassembled WGS sequence"/>
</dbReference>
<comment type="similarity">
    <text evidence="1">Belongs to the Rv1128c/1148c/1588c/1702c/1945/3466 family.</text>
</comment>
<dbReference type="AlphaFoldDB" id="A0AAP6XJM0"/>
<dbReference type="EMBL" id="JAAUVV010000007">
    <property type="protein sequence ID" value="NJJ03730.1"/>
    <property type="molecule type" value="Genomic_DNA"/>
</dbReference>
<protein>
    <submittedName>
        <fullName evidence="4">HNH endonuclease</fullName>
    </submittedName>
</protein>
<dbReference type="SMART" id="SM00507">
    <property type="entry name" value="HNHc"/>
    <property type="match status" value="1"/>
</dbReference>
<dbReference type="RefSeq" id="WP_167616302.1">
    <property type="nucleotide sequence ID" value="NZ_JAAUVV010000007.1"/>
</dbReference>
<dbReference type="Pfam" id="PF02720">
    <property type="entry name" value="DUF222"/>
    <property type="match status" value="1"/>
</dbReference>
<organism evidence="4 5">
    <name type="scientific">Corynebacterium coyleae</name>
    <dbReference type="NCBI Taxonomy" id="53374"/>
    <lineage>
        <taxon>Bacteria</taxon>
        <taxon>Bacillati</taxon>
        <taxon>Actinomycetota</taxon>
        <taxon>Actinomycetes</taxon>
        <taxon>Mycobacteriales</taxon>
        <taxon>Corynebacteriaceae</taxon>
        <taxon>Corynebacterium</taxon>
    </lineage>
</organism>
<evidence type="ECO:0000256" key="2">
    <source>
        <dbReference type="SAM" id="MobiDB-lite"/>
    </source>
</evidence>
<name>A0AAP6XJM0_9CORY</name>
<dbReference type="InterPro" id="IPR003615">
    <property type="entry name" value="HNH_nuc"/>
</dbReference>
<keyword evidence="4" id="KW-0378">Hydrolase</keyword>
<feature type="region of interest" description="Disordered" evidence="2">
    <location>
        <begin position="96"/>
        <end position="161"/>
    </location>
</feature>
<dbReference type="GO" id="GO:0003676">
    <property type="term" value="F:nucleic acid binding"/>
    <property type="evidence" value="ECO:0007669"/>
    <property type="project" value="InterPro"/>
</dbReference>
<evidence type="ECO:0000313" key="4">
    <source>
        <dbReference type="EMBL" id="NJJ03730.1"/>
    </source>
</evidence>
<keyword evidence="4" id="KW-0255">Endonuclease</keyword>
<evidence type="ECO:0000259" key="3">
    <source>
        <dbReference type="SMART" id="SM00507"/>
    </source>
</evidence>
<reference evidence="4 5" key="1">
    <citation type="submission" date="2020-03" db="EMBL/GenBank/DDBJ databases">
        <title>Draft genome sequences of bacterial isolates from the female urobiome.</title>
        <authorList>
            <person name="Miller-Ensminger T."/>
            <person name="Wolfe A.J."/>
            <person name="Putonti C."/>
        </authorList>
    </citation>
    <scope>NUCLEOTIDE SEQUENCE [LARGE SCALE GENOMIC DNA]</scope>
    <source>
        <strain evidence="4 5">UMB8490</strain>
    </source>
</reference>
<feature type="domain" description="HNH nuclease" evidence="3">
    <location>
        <begin position="375"/>
        <end position="427"/>
    </location>
</feature>
<accession>A0AAP6XJM0</accession>
<evidence type="ECO:0000256" key="1">
    <source>
        <dbReference type="ARBA" id="ARBA00023450"/>
    </source>
</evidence>
<dbReference type="InterPro" id="IPR002711">
    <property type="entry name" value="HNH"/>
</dbReference>
<gene>
    <name evidence="4" type="ORF">HC138_05100</name>
</gene>
<proteinExistence type="inferred from homology"/>
<dbReference type="Pfam" id="PF01844">
    <property type="entry name" value="HNH"/>
    <property type="match status" value="1"/>
</dbReference>
<dbReference type="InterPro" id="IPR003870">
    <property type="entry name" value="DUF222"/>
</dbReference>
<dbReference type="GO" id="GO:0008270">
    <property type="term" value="F:zinc ion binding"/>
    <property type="evidence" value="ECO:0007669"/>
    <property type="project" value="InterPro"/>
</dbReference>
<dbReference type="GO" id="GO:0004519">
    <property type="term" value="F:endonuclease activity"/>
    <property type="evidence" value="ECO:0007669"/>
    <property type="project" value="UniProtKB-KW"/>
</dbReference>
<comment type="caution">
    <text evidence="4">The sequence shown here is derived from an EMBL/GenBank/DDBJ whole genome shotgun (WGS) entry which is preliminary data.</text>
</comment>
<feature type="compositionally biased region" description="Basic and acidic residues" evidence="2">
    <location>
        <begin position="123"/>
        <end position="151"/>
    </location>
</feature>
<sequence length="512" mass="56924">MTSEITQCVNDISAALRTLSTLFNDPSTLVFDDIHRDMERLEEQFKKKATIDAAFAFIAERDDAGRIVGANYPNAYLQQYLDLSKGEAYNRLERGRLLFGPPPEPAAPPVEEDQDDDLFGAADEDRQEQQEQQEQQREQDRQKQQQDDARKNSSQVSAEKQDIIRRELDKLLKAAAGERTRIYADAMAEALLRSPEDLRQFVRRAVAEANRKHAPHSNPNAGYENRGLSFGRRKADGTVDILINATAGAAALIKAHTDKGLAPNSNLPADQHNEVDSRTPQQRRFDQFFAIFQQYEQDCQKKNGGAASVVISMTLDDLADGDASMLYDTNTGIEVDCFDLIRLGMDGTTDFLLQVDGVTSVPLWMGRTTRLASVEQRIAMFAIQGVCSWLGCTTPMTECEAHHILAWIKGGNTDIENLTGLCREHHRCNNDNRDGSLNKGYMDYDPQTGKAGYRKHPFDPLKYNQSVPATHSAVSRIYAAKGRCDCARTGTLDPAFYPPGHPPGSPPMPKGA</sequence>
<keyword evidence="4" id="KW-0540">Nuclease</keyword>
<dbReference type="Gene3D" id="1.10.30.50">
    <property type="match status" value="1"/>
</dbReference>
<feature type="region of interest" description="Disordered" evidence="2">
    <location>
        <begin position="209"/>
        <end position="228"/>
    </location>
</feature>